<feature type="domain" description="RING-type" evidence="5">
    <location>
        <begin position="270"/>
        <end position="305"/>
    </location>
</feature>
<dbReference type="Gene3D" id="3.30.40.10">
    <property type="entry name" value="Zinc/RING finger domain, C3HC4 (zinc finger)"/>
    <property type="match status" value="1"/>
</dbReference>
<comment type="caution">
    <text evidence="6">The sequence shown here is derived from an EMBL/GenBank/DDBJ whole genome shotgun (WGS) entry which is preliminary data.</text>
</comment>
<dbReference type="PANTHER" id="PTHR42647">
    <property type="entry name" value="SBP (S-RIBONUCLEASE BINDING PROTEIN) FAMILY PROTEIN"/>
    <property type="match status" value="1"/>
</dbReference>
<dbReference type="InterPro" id="IPR001841">
    <property type="entry name" value="Znf_RING"/>
</dbReference>
<evidence type="ECO:0000259" key="5">
    <source>
        <dbReference type="PROSITE" id="PS50089"/>
    </source>
</evidence>
<name>A0AAV3QWN5_LITER</name>
<dbReference type="GO" id="GO:0008270">
    <property type="term" value="F:zinc ion binding"/>
    <property type="evidence" value="ECO:0007669"/>
    <property type="project" value="UniProtKB-KW"/>
</dbReference>
<keyword evidence="3" id="KW-0862">Zinc</keyword>
<protein>
    <recommendedName>
        <fullName evidence="5">RING-type domain-containing protein</fullName>
    </recommendedName>
</protein>
<dbReference type="PANTHER" id="PTHR42647:SF12">
    <property type="entry name" value="BOI-RELATED E3 UBIQUITIN-PROTEIN LIGASE 2-RELATED"/>
    <property type="match status" value="1"/>
</dbReference>
<dbReference type="PROSITE" id="PS50089">
    <property type="entry name" value="ZF_RING_2"/>
    <property type="match status" value="1"/>
</dbReference>
<organism evidence="6 7">
    <name type="scientific">Lithospermum erythrorhizon</name>
    <name type="common">Purple gromwell</name>
    <name type="synonym">Lithospermum officinale var. erythrorhizon</name>
    <dbReference type="NCBI Taxonomy" id="34254"/>
    <lineage>
        <taxon>Eukaryota</taxon>
        <taxon>Viridiplantae</taxon>
        <taxon>Streptophyta</taxon>
        <taxon>Embryophyta</taxon>
        <taxon>Tracheophyta</taxon>
        <taxon>Spermatophyta</taxon>
        <taxon>Magnoliopsida</taxon>
        <taxon>eudicotyledons</taxon>
        <taxon>Gunneridae</taxon>
        <taxon>Pentapetalae</taxon>
        <taxon>asterids</taxon>
        <taxon>lamiids</taxon>
        <taxon>Boraginales</taxon>
        <taxon>Boraginaceae</taxon>
        <taxon>Boraginoideae</taxon>
        <taxon>Lithospermeae</taxon>
        <taxon>Lithospermum</taxon>
    </lineage>
</organism>
<dbReference type="Pfam" id="PF13920">
    <property type="entry name" value="zf-C3HC4_3"/>
    <property type="match status" value="1"/>
</dbReference>
<dbReference type="GO" id="GO:0004842">
    <property type="term" value="F:ubiquitin-protein transferase activity"/>
    <property type="evidence" value="ECO:0007669"/>
    <property type="project" value="TreeGrafter"/>
</dbReference>
<dbReference type="Proteomes" id="UP001454036">
    <property type="component" value="Unassembled WGS sequence"/>
</dbReference>
<gene>
    <name evidence="6" type="ORF">LIER_23163</name>
</gene>
<evidence type="ECO:0000313" key="7">
    <source>
        <dbReference type="Proteomes" id="UP001454036"/>
    </source>
</evidence>
<dbReference type="EMBL" id="BAABME010006470">
    <property type="protein sequence ID" value="GAA0168449.1"/>
    <property type="molecule type" value="Genomic_DNA"/>
</dbReference>
<dbReference type="AlphaFoldDB" id="A0AAV3QWN5"/>
<keyword evidence="1" id="KW-0479">Metal-binding</keyword>
<evidence type="ECO:0000256" key="1">
    <source>
        <dbReference type="ARBA" id="ARBA00022723"/>
    </source>
</evidence>
<accession>A0AAV3QWN5</accession>
<evidence type="ECO:0000313" key="6">
    <source>
        <dbReference type="EMBL" id="GAA0168449.1"/>
    </source>
</evidence>
<sequence length="318" mass="35568">MTPSTLQEMRCRLATPTSMTAASEMMFPTYNSAMTTDFVHAKYGTMKAESGLTYAHLPVVSRKRSREDSNNSINMNQFVPFVEAPENLSNCGINNNRSSAGSFTFLGEDFSSQIRQDQVEVDRYIAHHMEKVRLEMEERRRKHSRTIMAAVEESIAKKLKAKEEEIEKIGKLNSALVDRVKSLYVENQIWRDLAQTNEATATALRTNLEQVLAQVQVQVQDQNQELHVGSAELLDDAQSCCGSNNVEDVERRGTLLPESSSRRENNSKLCRSCGKEEACVLLLPCRHLCLCSGCGSNLHICPVCNSNKSCSLHVNLST</sequence>
<proteinExistence type="predicted"/>
<reference evidence="6 7" key="1">
    <citation type="submission" date="2024-01" db="EMBL/GenBank/DDBJ databases">
        <title>The complete chloroplast genome sequence of Lithospermum erythrorhizon: insights into the phylogenetic relationship among Boraginaceae species and the maternal lineages of purple gromwells.</title>
        <authorList>
            <person name="Okada T."/>
            <person name="Watanabe K."/>
        </authorList>
    </citation>
    <scope>NUCLEOTIDE SEQUENCE [LARGE SCALE GENOMIC DNA]</scope>
</reference>
<dbReference type="GO" id="GO:0043067">
    <property type="term" value="P:regulation of programmed cell death"/>
    <property type="evidence" value="ECO:0007669"/>
    <property type="project" value="TreeGrafter"/>
</dbReference>
<evidence type="ECO:0000256" key="2">
    <source>
        <dbReference type="ARBA" id="ARBA00022771"/>
    </source>
</evidence>
<dbReference type="InterPro" id="IPR013083">
    <property type="entry name" value="Znf_RING/FYVE/PHD"/>
</dbReference>
<keyword evidence="7" id="KW-1185">Reference proteome</keyword>
<evidence type="ECO:0000256" key="3">
    <source>
        <dbReference type="ARBA" id="ARBA00022833"/>
    </source>
</evidence>
<evidence type="ECO:0000256" key="4">
    <source>
        <dbReference type="PROSITE-ProRule" id="PRU00175"/>
    </source>
</evidence>
<dbReference type="CDD" id="cd16649">
    <property type="entry name" value="mRING-HC-C3HC5_CGRF1-like"/>
    <property type="match status" value="1"/>
</dbReference>
<keyword evidence="2 4" id="KW-0863">Zinc-finger</keyword>